<organism evidence="1 2">
    <name type="scientific">Francisella philomiragia</name>
    <dbReference type="NCBI Taxonomy" id="28110"/>
    <lineage>
        <taxon>Bacteria</taxon>
        <taxon>Pseudomonadati</taxon>
        <taxon>Pseudomonadota</taxon>
        <taxon>Gammaproteobacteria</taxon>
        <taxon>Thiotrichales</taxon>
        <taxon>Francisellaceae</taxon>
        <taxon>Francisella</taxon>
    </lineage>
</organism>
<sequence length="564" mass="65233">MSFQDVYEKELIHIRNTAKEYAKSFPNIAPFLENHSQDQDVERLIEAFAFLTAKVQKRLDDGVPELSQNILQTIWPKFLQPYPSITVLKFGLNDKPKEEKLTIPKNKIISGKYKETDLSFRTFANVDIYPINLTKVSSDIYNNKEIIELHFDIDYKMSLFDFEEIKLPIYILGNQSTSLQIAYLLKKKVMNLELLDSNNNLIGGYDASFSDVDLLEKAGVESTQPDIFRLITHYFRYPELFNYINLELVKKSISRSRINIDKFKLRITVALDGIEYIPMTMKNFALYTTPIINVEKASISPIHYNNKTKNHKIRLDDNKNKAINKITKVSSLSKNSAKKNEIFLWNDFESSFNDKPLYKQFISNNAVNGKPEFNLTFESSVLDNSYISIEGESFCLNTHEILGEGNISSTTKKLAYTYKNITHVTAPIIPDYSDRNLWQLINFFSVRLGKLTTVETLRQLIILFNDIQLHRKTQQKSLTQKVCNAINKINLEIEQEYYKGRVIRGNVIEIIINEQSFLNEGDIYLFGSILNQIYSSLADVNTYNRVRMIGMEKGSVMEWQACLS</sequence>
<dbReference type="KEGG" id="fpz:LA55_942"/>
<gene>
    <name evidence="1" type="ORF">LA55_942</name>
</gene>
<protein>
    <recommendedName>
        <fullName evidence="3">Type VI secretion protein</fullName>
    </recommendedName>
</protein>
<evidence type="ECO:0008006" key="3">
    <source>
        <dbReference type="Google" id="ProtNLM"/>
    </source>
</evidence>
<accession>A0A0B6CVY7</accession>
<reference evidence="1 2" key="1">
    <citation type="journal article" date="2015" name="Genome Announc.">
        <title>Genome sequencing of 18 francisella strains to aid in assay development and testing.</title>
        <authorList>
            <person name="Johnson S.L."/>
            <person name="Daligault H.E."/>
            <person name="Davenport K.W."/>
            <person name="Coyne S.R."/>
            <person name="Frey K.G."/>
            <person name="Koroleva G.I."/>
            <person name="Broomall S.M."/>
            <person name="Bishop-Lilly K.A."/>
            <person name="Bruce D.C."/>
            <person name="Chertkov O."/>
            <person name="Freitas T."/>
            <person name="Jaissle J."/>
            <person name="Ladner J.T."/>
            <person name="Rosenzweig C.N."/>
            <person name="Gibbons H.S."/>
            <person name="Palacios G.F."/>
            <person name="Redden C.L."/>
            <person name="Xu Y."/>
            <person name="Minogue T.D."/>
            <person name="Chain P.S."/>
        </authorList>
    </citation>
    <scope>NUCLEOTIDE SEQUENCE [LARGE SCALE GENOMIC DNA]</scope>
    <source>
        <strain evidence="1 2">GA01-2794</strain>
    </source>
</reference>
<dbReference type="PANTHER" id="PTHR35370">
    <property type="entry name" value="CYTOPLASMIC PROTEIN-RELATED-RELATED"/>
    <property type="match status" value="1"/>
</dbReference>
<dbReference type="InterPro" id="IPR010272">
    <property type="entry name" value="T6SS_TssF"/>
</dbReference>
<evidence type="ECO:0000313" key="1">
    <source>
        <dbReference type="EMBL" id="AJI52975.1"/>
    </source>
</evidence>
<dbReference type="RefSeq" id="WP_044526110.1">
    <property type="nucleotide sequence ID" value="NZ_CP009440.1"/>
</dbReference>
<name>A0A0B6CVY7_9GAMM</name>
<dbReference type="PANTHER" id="PTHR35370:SF1">
    <property type="entry name" value="TYPE VI SECRETION SYSTEM COMPONENT TSSF1"/>
    <property type="match status" value="1"/>
</dbReference>
<dbReference type="EMBL" id="CP009440">
    <property type="protein sequence ID" value="AJI52975.1"/>
    <property type="molecule type" value="Genomic_DNA"/>
</dbReference>
<dbReference type="OrthoDB" id="9763676at2"/>
<dbReference type="Proteomes" id="UP000031830">
    <property type="component" value="Chromosome"/>
</dbReference>
<proteinExistence type="predicted"/>
<evidence type="ECO:0000313" key="2">
    <source>
        <dbReference type="Proteomes" id="UP000031830"/>
    </source>
</evidence>
<dbReference type="AlphaFoldDB" id="A0A0B6CVY7"/>
<dbReference type="NCBIfam" id="TIGR03359">
    <property type="entry name" value="VI_chp_6"/>
    <property type="match status" value="1"/>
</dbReference>
<dbReference type="Pfam" id="PF05947">
    <property type="entry name" value="T6SS_TssF"/>
    <property type="match status" value="1"/>
</dbReference>